<dbReference type="EMBL" id="UINC01013219">
    <property type="protein sequence ID" value="SVA57270.1"/>
    <property type="molecule type" value="Genomic_DNA"/>
</dbReference>
<organism evidence="2">
    <name type="scientific">marine metagenome</name>
    <dbReference type="NCBI Taxonomy" id="408172"/>
    <lineage>
        <taxon>unclassified sequences</taxon>
        <taxon>metagenomes</taxon>
        <taxon>ecological metagenomes</taxon>
    </lineage>
</organism>
<feature type="non-terminal residue" evidence="2">
    <location>
        <position position="343"/>
    </location>
</feature>
<evidence type="ECO:0000259" key="1">
    <source>
        <dbReference type="Pfam" id="PF00501"/>
    </source>
</evidence>
<reference evidence="2" key="1">
    <citation type="submission" date="2018-05" db="EMBL/GenBank/DDBJ databases">
        <authorList>
            <person name="Lanie J.A."/>
            <person name="Ng W.-L."/>
            <person name="Kazmierczak K.M."/>
            <person name="Andrzejewski T.M."/>
            <person name="Davidsen T.M."/>
            <person name="Wayne K.J."/>
            <person name="Tettelin H."/>
            <person name="Glass J.I."/>
            <person name="Rusch D."/>
            <person name="Podicherti R."/>
            <person name="Tsui H.-C.T."/>
            <person name="Winkler M.E."/>
        </authorList>
    </citation>
    <scope>NUCLEOTIDE SEQUENCE</scope>
</reference>
<dbReference type="AlphaFoldDB" id="A0A381WXV5"/>
<evidence type="ECO:0000313" key="2">
    <source>
        <dbReference type="EMBL" id="SVA57270.1"/>
    </source>
</evidence>
<feature type="domain" description="AMP-dependent synthetase/ligase" evidence="1">
    <location>
        <begin position="81"/>
        <end position="285"/>
    </location>
</feature>
<accession>A0A381WXV5</accession>
<dbReference type="InterPro" id="IPR042099">
    <property type="entry name" value="ANL_N_sf"/>
</dbReference>
<dbReference type="Pfam" id="PF00501">
    <property type="entry name" value="AMP-binding"/>
    <property type="match status" value="1"/>
</dbReference>
<dbReference type="PANTHER" id="PTHR43845:SF1">
    <property type="entry name" value="BLR5969 PROTEIN"/>
    <property type="match status" value="1"/>
</dbReference>
<name>A0A381WXV5_9ZZZZ</name>
<dbReference type="SUPFAM" id="SSF56801">
    <property type="entry name" value="Acetyl-CoA synthetase-like"/>
    <property type="match status" value="1"/>
</dbReference>
<sequence length="343" mass="37912">MAELLPLPASRDEIHHIQSERKKIAFERAKTAGWYKGKLDHIPADKLEDPGVWGQIPIITKDILRTFNHSEFMDNFNVARATDIAEYWRSGGTTGKPVFYPRTFEDVKYGLESWARTFPAINIGPGDLCHISFPLGIHPAGQIWARSAHQMNVGMNWVGAGNAVPSEAQVDLILALKPTVLISMSSFALHLINVADTKGIDLSESTISIVICSAETLSDAKREKLALRWGAEVYDVFGMSEAGLMGCEGDAHDGIHIWSDMYYCEVIDEKTGEILPEGQTGTFCVTPLFSNNATPFLRWNSGDIVRMIEHGNSSGPIGELFPMIQHAARTTGFFKIRGVNLNH</sequence>
<dbReference type="Gene3D" id="3.40.50.12780">
    <property type="entry name" value="N-terminal domain of ligase-like"/>
    <property type="match status" value="1"/>
</dbReference>
<proteinExistence type="predicted"/>
<protein>
    <recommendedName>
        <fullName evidence="1">AMP-dependent synthetase/ligase domain-containing protein</fullName>
    </recommendedName>
</protein>
<gene>
    <name evidence="2" type="ORF">METZ01_LOCUS110124</name>
</gene>
<dbReference type="PANTHER" id="PTHR43845">
    <property type="entry name" value="BLR5969 PROTEIN"/>
    <property type="match status" value="1"/>
</dbReference>
<dbReference type="InterPro" id="IPR000873">
    <property type="entry name" value="AMP-dep_synth/lig_dom"/>
</dbReference>